<feature type="region of interest" description="Disordered" evidence="1">
    <location>
        <begin position="32"/>
        <end position="51"/>
    </location>
</feature>
<evidence type="ECO:0000313" key="2">
    <source>
        <dbReference type="EMBL" id="GFO18827.1"/>
    </source>
</evidence>
<comment type="caution">
    <text evidence="2">The sequence shown here is derived from an EMBL/GenBank/DDBJ whole genome shotgun (WGS) entry which is preliminary data.</text>
</comment>
<keyword evidence="3" id="KW-1185">Reference proteome</keyword>
<reference evidence="2 3" key="1">
    <citation type="journal article" date="2021" name="Elife">
        <title>Chloroplast acquisition without the gene transfer in kleptoplastic sea slugs, Plakobranchus ocellatus.</title>
        <authorList>
            <person name="Maeda T."/>
            <person name="Takahashi S."/>
            <person name="Yoshida T."/>
            <person name="Shimamura S."/>
            <person name="Takaki Y."/>
            <person name="Nagai Y."/>
            <person name="Toyoda A."/>
            <person name="Suzuki Y."/>
            <person name="Arimoto A."/>
            <person name="Ishii H."/>
            <person name="Satoh N."/>
            <person name="Nishiyama T."/>
            <person name="Hasebe M."/>
            <person name="Maruyama T."/>
            <person name="Minagawa J."/>
            <person name="Obokata J."/>
            <person name="Shigenobu S."/>
        </authorList>
    </citation>
    <scope>NUCLEOTIDE SEQUENCE [LARGE SCALE GENOMIC DNA]</scope>
</reference>
<dbReference type="AlphaFoldDB" id="A0AAV4BIR8"/>
<evidence type="ECO:0000256" key="1">
    <source>
        <dbReference type="SAM" id="MobiDB-lite"/>
    </source>
</evidence>
<accession>A0AAV4BIR8</accession>
<sequence length="103" mass="11326">MTKQTTFFGRGGGVGNIWGWAIPECRGIRESSRKTSLDFEDDDTSDQTSKATCIVDPDPAIRNMAVPHTVARVHESMYSRPGRSRAGVGCPHPRRGSEWGCCQ</sequence>
<dbReference type="Proteomes" id="UP000735302">
    <property type="component" value="Unassembled WGS sequence"/>
</dbReference>
<name>A0AAV4BIR8_9GAST</name>
<dbReference type="EMBL" id="BLXT01004995">
    <property type="protein sequence ID" value="GFO18827.1"/>
    <property type="molecule type" value="Genomic_DNA"/>
</dbReference>
<feature type="region of interest" description="Disordered" evidence="1">
    <location>
        <begin position="75"/>
        <end position="103"/>
    </location>
</feature>
<evidence type="ECO:0000313" key="3">
    <source>
        <dbReference type="Proteomes" id="UP000735302"/>
    </source>
</evidence>
<proteinExistence type="predicted"/>
<protein>
    <submittedName>
        <fullName evidence="2">Uncharacterized protein</fullName>
    </submittedName>
</protein>
<organism evidence="2 3">
    <name type="scientific">Plakobranchus ocellatus</name>
    <dbReference type="NCBI Taxonomy" id="259542"/>
    <lineage>
        <taxon>Eukaryota</taxon>
        <taxon>Metazoa</taxon>
        <taxon>Spiralia</taxon>
        <taxon>Lophotrochozoa</taxon>
        <taxon>Mollusca</taxon>
        <taxon>Gastropoda</taxon>
        <taxon>Heterobranchia</taxon>
        <taxon>Euthyneura</taxon>
        <taxon>Panpulmonata</taxon>
        <taxon>Sacoglossa</taxon>
        <taxon>Placobranchoidea</taxon>
        <taxon>Plakobranchidae</taxon>
        <taxon>Plakobranchus</taxon>
    </lineage>
</organism>
<gene>
    <name evidence="2" type="ORF">PoB_004533200</name>
</gene>